<evidence type="ECO:0000256" key="7">
    <source>
        <dbReference type="ARBA" id="ARBA00023049"/>
    </source>
</evidence>
<feature type="binding site" evidence="8">
    <location>
        <position position="133"/>
    </location>
    <ligand>
        <name>Zn(2+)</name>
        <dbReference type="ChEBI" id="CHEBI:29105"/>
        <note>catalytic</note>
    </ligand>
</feature>
<feature type="chain" id="PRO_5015794295" description="Putative beta-barrel assembly-enhancing protease" evidence="8">
    <location>
        <begin position="21"/>
        <end position="472"/>
    </location>
</feature>
<comment type="function">
    <text evidence="8">Functions as both a chaperone and a metalloprotease. Maintains the integrity of the outer membrane by promoting either the assembly or the elimination of outer membrane proteins, depending on their folding state.</text>
</comment>
<evidence type="ECO:0000313" key="11">
    <source>
        <dbReference type="EMBL" id="PWG61042.1"/>
    </source>
</evidence>
<dbReference type="GO" id="GO:0016020">
    <property type="term" value="C:membrane"/>
    <property type="evidence" value="ECO:0007669"/>
    <property type="project" value="InterPro"/>
</dbReference>
<evidence type="ECO:0000256" key="3">
    <source>
        <dbReference type="ARBA" id="ARBA00022729"/>
    </source>
</evidence>
<feature type="region of interest" description="Disordered" evidence="9">
    <location>
        <begin position="445"/>
        <end position="472"/>
    </location>
</feature>
<dbReference type="InterPro" id="IPR019734">
    <property type="entry name" value="TPR_rpt"/>
</dbReference>
<accession>A0A2U2MW42</accession>
<gene>
    <name evidence="11" type="ORF">DEM34_18495</name>
</gene>
<dbReference type="SUPFAM" id="SSF48452">
    <property type="entry name" value="TPR-like"/>
    <property type="match status" value="1"/>
</dbReference>
<dbReference type="AlphaFoldDB" id="A0A2U2MW42"/>
<evidence type="ECO:0000256" key="8">
    <source>
        <dbReference type="HAMAP-Rule" id="MF_00997"/>
    </source>
</evidence>
<feature type="signal peptide" evidence="8">
    <location>
        <begin position="1"/>
        <end position="20"/>
    </location>
</feature>
<dbReference type="Pfam" id="PF01435">
    <property type="entry name" value="Peptidase_M48"/>
    <property type="match status" value="1"/>
</dbReference>
<dbReference type="Pfam" id="PF14559">
    <property type="entry name" value="TPR_19"/>
    <property type="match status" value="2"/>
</dbReference>
<keyword evidence="3 8" id="KW-0732">Signal</keyword>
<keyword evidence="1 8" id="KW-0645">Protease</keyword>
<dbReference type="GO" id="GO:0042597">
    <property type="term" value="C:periplasmic space"/>
    <property type="evidence" value="ECO:0007669"/>
    <property type="project" value="UniProtKB-SubCell"/>
</dbReference>
<organism evidence="11 12">
    <name type="scientific">Sediminicurvatus halobius</name>
    <dbReference type="NCBI Taxonomy" id="2182432"/>
    <lineage>
        <taxon>Bacteria</taxon>
        <taxon>Pseudomonadati</taxon>
        <taxon>Pseudomonadota</taxon>
        <taxon>Gammaproteobacteria</taxon>
        <taxon>Chromatiales</taxon>
        <taxon>Ectothiorhodospiraceae</taxon>
        <taxon>Sediminicurvatus</taxon>
    </lineage>
</organism>
<dbReference type="PANTHER" id="PTHR22726:SF1">
    <property type="entry name" value="METALLOENDOPEPTIDASE OMA1, MITOCHONDRIAL"/>
    <property type="match status" value="1"/>
</dbReference>
<dbReference type="GO" id="GO:0004222">
    <property type="term" value="F:metalloendopeptidase activity"/>
    <property type="evidence" value="ECO:0007669"/>
    <property type="project" value="InterPro"/>
</dbReference>
<dbReference type="Proteomes" id="UP000245474">
    <property type="component" value="Unassembled WGS sequence"/>
</dbReference>
<evidence type="ECO:0000256" key="1">
    <source>
        <dbReference type="ARBA" id="ARBA00022670"/>
    </source>
</evidence>
<dbReference type="Gene3D" id="1.25.40.10">
    <property type="entry name" value="Tetratricopeptide repeat domain"/>
    <property type="match status" value="1"/>
</dbReference>
<comment type="caution">
    <text evidence="11">The sequence shown here is derived from an EMBL/GenBank/DDBJ whole genome shotgun (WGS) entry which is preliminary data.</text>
</comment>
<evidence type="ECO:0000313" key="12">
    <source>
        <dbReference type="Proteomes" id="UP000245474"/>
    </source>
</evidence>
<comment type="similarity">
    <text evidence="8">Belongs to the peptidase M48 family. BepA subfamily.</text>
</comment>
<keyword evidence="4 8" id="KW-0574">Periplasm</keyword>
<reference evidence="11 12" key="1">
    <citation type="submission" date="2018-05" db="EMBL/GenBank/DDBJ databases">
        <title>Spiribacter halobius sp. nov., a moderately halophilic bacterium isolated from marine solar saltern.</title>
        <authorList>
            <person name="Zheng W.-S."/>
            <person name="Lu D.-C."/>
            <person name="Du Z.-J."/>
        </authorList>
    </citation>
    <scope>NUCLEOTIDE SEQUENCE [LARGE SCALE GENOMIC DNA]</scope>
    <source>
        <strain evidence="11 12">E85</strain>
    </source>
</reference>
<feature type="active site" evidence="8">
    <location>
        <position position="130"/>
    </location>
</feature>
<keyword evidence="7 8" id="KW-0482">Metalloprotease</keyword>
<protein>
    <recommendedName>
        <fullName evidence="8">Putative beta-barrel assembly-enhancing protease</fullName>
        <ecNumber evidence="8">3.4.-.-</ecNumber>
    </recommendedName>
</protein>
<dbReference type="EMBL" id="QFFI01000053">
    <property type="protein sequence ID" value="PWG61042.1"/>
    <property type="molecule type" value="Genomic_DNA"/>
</dbReference>
<dbReference type="InterPro" id="IPR030873">
    <property type="entry name" value="Protease_BepA"/>
</dbReference>
<keyword evidence="5 8" id="KW-0378">Hydrolase</keyword>
<evidence type="ECO:0000256" key="6">
    <source>
        <dbReference type="ARBA" id="ARBA00022833"/>
    </source>
</evidence>
<feature type="binding site" evidence="8">
    <location>
        <position position="194"/>
    </location>
    <ligand>
        <name>Zn(2+)</name>
        <dbReference type="ChEBI" id="CHEBI:29105"/>
        <note>catalytic</note>
    </ligand>
</feature>
<dbReference type="GO" id="GO:0008270">
    <property type="term" value="F:zinc ion binding"/>
    <property type="evidence" value="ECO:0007669"/>
    <property type="project" value="UniProtKB-UniRule"/>
</dbReference>
<feature type="active site" description="Proton donor" evidence="8">
    <location>
        <position position="198"/>
    </location>
</feature>
<dbReference type="HAMAP" id="MF_00997">
    <property type="entry name" value="Protease_BepA"/>
    <property type="match status" value="1"/>
</dbReference>
<dbReference type="OrthoDB" id="9810445at2"/>
<evidence type="ECO:0000256" key="9">
    <source>
        <dbReference type="SAM" id="MobiDB-lite"/>
    </source>
</evidence>
<dbReference type="InterPro" id="IPR011990">
    <property type="entry name" value="TPR-like_helical_dom_sf"/>
</dbReference>
<dbReference type="GO" id="GO:0051603">
    <property type="term" value="P:proteolysis involved in protein catabolic process"/>
    <property type="evidence" value="ECO:0007669"/>
    <property type="project" value="TreeGrafter"/>
</dbReference>
<keyword evidence="12" id="KW-1185">Reference proteome</keyword>
<dbReference type="SMART" id="SM00028">
    <property type="entry name" value="TPR"/>
    <property type="match status" value="2"/>
</dbReference>
<name>A0A2U2MW42_9GAMM</name>
<comment type="cofactor">
    <cofactor evidence="8">
        <name>Zn(2+)</name>
        <dbReference type="ChEBI" id="CHEBI:29105"/>
    </cofactor>
    <text evidence="8">Binds 1 zinc ion per subunit.</text>
</comment>
<evidence type="ECO:0000259" key="10">
    <source>
        <dbReference type="Pfam" id="PF01435"/>
    </source>
</evidence>
<dbReference type="RefSeq" id="WP_109680308.1">
    <property type="nucleotide sequence ID" value="NZ_CP086615.1"/>
</dbReference>
<evidence type="ECO:0000256" key="5">
    <source>
        <dbReference type="ARBA" id="ARBA00022801"/>
    </source>
</evidence>
<keyword evidence="2 8" id="KW-0479">Metal-binding</keyword>
<feature type="compositionally biased region" description="Basic and acidic residues" evidence="9">
    <location>
        <begin position="455"/>
        <end position="465"/>
    </location>
</feature>
<sequence precursor="true">MRIVTLLLAALLLAPPPAAAQLDLSLPDMGTPAADVLSPTDEARIGEQMMREIRREVDLVEDPAVAAYVRDLGRRIAGSSSAPAGEYQFFVIDDPRINAFAMPGGYIGLHSGLITAARTESELASVIAHELAHVTQRHIARRIAAGQQSSLRTAALVLAGLLLSTQDPQAGMAAATSGMASGIESQLAYSRDHEREADRVGLRMLADAGFDPEGMPDFFATLLESGRYRSAPPPFLSTHPLTEARIADARSIAREMTVSDPFESPGFALMRARLEALLAEDPDEALARFRARLEKSGDDPGAQYGLAVLQRRLGETEAASERLRALLAQDGEHAAYYLALAETASAAERSEEALDWLEEGLSLFPEDPALAYRRVEILLAAGRPAQGLAVASQLTRDNPDAPELWRLRARAASAANDEAESALSMAQYYAVQGDLRAGLSQLDRISPSASGSQRARADALRERWESAIAPPG</sequence>
<feature type="domain" description="Peptidase M48" evidence="10">
    <location>
        <begin position="65"/>
        <end position="252"/>
    </location>
</feature>
<dbReference type="InterPro" id="IPR001915">
    <property type="entry name" value="Peptidase_M48"/>
</dbReference>
<dbReference type="InterPro" id="IPR051156">
    <property type="entry name" value="Mito/Outer_Membr_Metalloprot"/>
</dbReference>
<dbReference type="PANTHER" id="PTHR22726">
    <property type="entry name" value="METALLOENDOPEPTIDASE OMA1"/>
    <property type="match status" value="1"/>
</dbReference>
<proteinExistence type="inferred from homology"/>
<feature type="binding site" evidence="8">
    <location>
        <position position="129"/>
    </location>
    <ligand>
        <name>Zn(2+)</name>
        <dbReference type="ChEBI" id="CHEBI:29105"/>
        <note>catalytic</note>
    </ligand>
</feature>
<dbReference type="CDD" id="cd07333">
    <property type="entry name" value="M48C_bepA_like"/>
    <property type="match status" value="1"/>
</dbReference>
<dbReference type="Gene3D" id="3.30.2010.10">
    <property type="entry name" value="Metalloproteases ('zincins'), catalytic domain"/>
    <property type="match status" value="1"/>
</dbReference>
<keyword evidence="6 8" id="KW-0862">Zinc</keyword>
<evidence type="ECO:0000256" key="4">
    <source>
        <dbReference type="ARBA" id="ARBA00022764"/>
    </source>
</evidence>
<comment type="subcellular location">
    <subcellularLocation>
        <location evidence="8">Periplasm</location>
    </subcellularLocation>
</comment>
<dbReference type="EC" id="3.4.-.-" evidence="8"/>
<evidence type="ECO:0000256" key="2">
    <source>
        <dbReference type="ARBA" id="ARBA00022723"/>
    </source>
</evidence>